<dbReference type="GeneID" id="75828501"/>
<evidence type="ECO:0000313" key="2">
    <source>
        <dbReference type="EMBL" id="KAI6779897.1"/>
    </source>
</evidence>
<dbReference type="EMBL" id="JAGIXG020000040">
    <property type="protein sequence ID" value="KAI6779897.1"/>
    <property type="molecule type" value="Genomic_DNA"/>
</dbReference>
<feature type="compositionally biased region" description="Acidic residues" evidence="1">
    <location>
        <begin position="256"/>
        <end position="289"/>
    </location>
</feature>
<gene>
    <name evidence="2" type="ORF">J7T54_001985</name>
</gene>
<keyword evidence="3" id="KW-1185">Reference proteome</keyword>
<name>A0A9Q0BBK9_9HYPO</name>
<evidence type="ECO:0000313" key="3">
    <source>
        <dbReference type="Proteomes" id="UP001055219"/>
    </source>
</evidence>
<feature type="region of interest" description="Disordered" evidence="1">
    <location>
        <begin position="118"/>
        <end position="141"/>
    </location>
</feature>
<protein>
    <submittedName>
        <fullName evidence="2">Uncharacterized protein</fullName>
    </submittedName>
</protein>
<organism evidence="2 3">
    <name type="scientific">Emericellopsis cladophorae</name>
    <dbReference type="NCBI Taxonomy" id="2686198"/>
    <lineage>
        <taxon>Eukaryota</taxon>
        <taxon>Fungi</taxon>
        <taxon>Dikarya</taxon>
        <taxon>Ascomycota</taxon>
        <taxon>Pezizomycotina</taxon>
        <taxon>Sordariomycetes</taxon>
        <taxon>Hypocreomycetidae</taxon>
        <taxon>Hypocreales</taxon>
        <taxon>Bionectriaceae</taxon>
        <taxon>Emericellopsis</taxon>
    </lineage>
</organism>
<comment type="caution">
    <text evidence="2">The sequence shown here is derived from an EMBL/GenBank/DDBJ whole genome shotgun (WGS) entry which is preliminary data.</text>
</comment>
<proteinExistence type="predicted"/>
<feature type="region of interest" description="Disordered" evidence="1">
    <location>
        <begin position="250"/>
        <end position="295"/>
    </location>
</feature>
<dbReference type="AlphaFoldDB" id="A0A9Q0BBK9"/>
<dbReference type="OrthoDB" id="4153189at2759"/>
<reference evidence="2" key="1">
    <citation type="journal article" date="2021" name="J Fungi (Basel)">
        <title>Genomic and Metabolomic Analyses of the Marine Fungus Emericellopsis cladophorae: Insights into Saltwater Adaptability Mechanisms and Its Biosynthetic Potential.</title>
        <authorList>
            <person name="Goncalves M.F.M."/>
            <person name="Hilario S."/>
            <person name="Van de Peer Y."/>
            <person name="Esteves A.C."/>
            <person name="Alves A."/>
        </authorList>
    </citation>
    <scope>NUCLEOTIDE SEQUENCE</scope>
    <source>
        <strain evidence="2">MUM 19.33</strain>
    </source>
</reference>
<dbReference type="Proteomes" id="UP001055219">
    <property type="component" value="Unassembled WGS sequence"/>
</dbReference>
<evidence type="ECO:0000256" key="1">
    <source>
        <dbReference type="SAM" id="MobiDB-lite"/>
    </source>
</evidence>
<dbReference type="RefSeq" id="XP_051360753.1">
    <property type="nucleotide sequence ID" value="XM_051508143.1"/>
</dbReference>
<reference evidence="2" key="2">
    <citation type="submission" date="2022-07" db="EMBL/GenBank/DDBJ databases">
        <authorList>
            <person name="Goncalves M.F.M."/>
            <person name="Hilario S."/>
            <person name="Van De Peer Y."/>
            <person name="Esteves A.C."/>
            <person name="Alves A."/>
        </authorList>
    </citation>
    <scope>NUCLEOTIDE SEQUENCE</scope>
    <source>
        <strain evidence="2">MUM 19.33</strain>
    </source>
</reference>
<accession>A0A9Q0BBK9</accession>
<sequence>MDSAFAAMTGPPAPAVTFAPLLNNVVHLAADMDACNTVADHVLECADSLGGLTNIFNVPEEDLIACVCCDSGTLLADGYSSCYDYLTDAPGYAATDYEPYGVFYTVCNAEGSCAASGTTATTTEEDDASMTTMPDSDEGPVTATVSIDVTTIASEDYMPTTTEPAECWDMISMFDACEAETAGFSTMPFAAQASCYCCGSSGQWTDEIDSSASVCADWASTGEPYTVYPVATRFATFCDDYDDVCESQETEMPTVTDDDEDNELTSTGDEDSEEDNEPIDTGDEDVEEPPDNRDAAVSVRVGYGAAAVAALALGMVI</sequence>